<proteinExistence type="predicted"/>
<dbReference type="Gene3D" id="3.20.20.150">
    <property type="entry name" value="Divalent-metal-dependent TIM barrel enzymes"/>
    <property type="match status" value="1"/>
</dbReference>
<dbReference type="Pfam" id="PF05114">
    <property type="entry name" value="MbnB_TglH_ChrH"/>
    <property type="match status" value="1"/>
</dbReference>
<protein>
    <submittedName>
        <fullName evidence="1">Uncharacterized protein</fullName>
    </submittedName>
</protein>
<name>A0A3N4UR85_9BURK</name>
<evidence type="ECO:0000313" key="2">
    <source>
        <dbReference type="Proteomes" id="UP000272193"/>
    </source>
</evidence>
<dbReference type="RefSeq" id="WP_124220916.1">
    <property type="nucleotide sequence ID" value="NZ_RKQL01000001.1"/>
</dbReference>
<comment type="caution">
    <text evidence="1">The sequence shown here is derived from an EMBL/GenBank/DDBJ whole genome shotgun (WGS) entry which is preliminary data.</text>
</comment>
<dbReference type="InterPro" id="IPR007801">
    <property type="entry name" value="MbnB/TglH/ChrH"/>
</dbReference>
<dbReference type="EMBL" id="RKQL01000001">
    <property type="protein sequence ID" value="RPE73216.1"/>
    <property type="molecule type" value="Genomic_DNA"/>
</dbReference>
<dbReference type="PANTHER" id="PTHR42194">
    <property type="entry name" value="UPF0276 PROTEIN HI_1600"/>
    <property type="match status" value="1"/>
</dbReference>
<dbReference type="NCBIfam" id="NF003818">
    <property type="entry name" value="PRK05409.1"/>
    <property type="match status" value="1"/>
</dbReference>
<dbReference type="PANTHER" id="PTHR42194:SF1">
    <property type="entry name" value="UPF0276 PROTEIN HI_1600"/>
    <property type="match status" value="1"/>
</dbReference>
<sequence>MPKSSRSTTPAAPPVGIGWRHPHYAVLLEQQPALDFIEVHSENFFAEGGAALAVLRAGRDHYPVSLHGVGLSLGSACGIDAWHLDQLARLVERIDPVRVSDHASFARIVPSASTAHTDALHAADLLPLPLSNSALDTLCRNVTQVQERLRRPIAVENLSAYVRWRDAQWDEPAFLSALARRTGCHLLVDVNNLYVNALNDARHFGGSADPLQACQRWIDAIDPEHVAEIHLAGHHDGGGLVIDDHGSRVIEPVWRLYRHAIERYGPVPSLIEWDTDLPTLDVLLDEAARARHIGSAALAARGRTASPALEAEP</sequence>
<accession>A0A3N4UR85</accession>
<evidence type="ECO:0000313" key="1">
    <source>
        <dbReference type="EMBL" id="RPE73216.1"/>
    </source>
</evidence>
<dbReference type="AlphaFoldDB" id="A0A3N4UR85"/>
<dbReference type="Proteomes" id="UP000272193">
    <property type="component" value="Unassembled WGS sequence"/>
</dbReference>
<keyword evidence="2" id="KW-1185">Reference proteome</keyword>
<gene>
    <name evidence="1" type="ORF">EDC62_0927</name>
</gene>
<organism evidence="1 2">
    <name type="scientific">Tibeticola sediminis</name>
    <dbReference type="NCBI Taxonomy" id="1917811"/>
    <lineage>
        <taxon>Bacteria</taxon>
        <taxon>Pseudomonadati</taxon>
        <taxon>Pseudomonadota</taxon>
        <taxon>Betaproteobacteria</taxon>
        <taxon>Burkholderiales</taxon>
        <taxon>Comamonadaceae</taxon>
        <taxon>Tibeticola</taxon>
    </lineage>
</organism>
<dbReference type="OrthoDB" id="9763101at2"/>
<reference evidence="1 2" key="1">
    <citation type="submission" date="2018-11" db="EMBL/GenBank/DDBJ databases">
        <title>Genomic Encyclopedia of Type Strains, Phase IV (KMG-IV): sequencing the most valuable type-strain genomes for metagenomic binning, comparative biology and taxonomic classification.</title>
        <authorList>
            <person name="Goeker M."/>
        </authorList>
    </citation>
    <scope>NUCLEOTIDE SEQUENCE [LARGE SCALE GENOMIC DNA]</scope>
    <source>
        <strain evidence="1 2">DSM 101684</strain>
    </source>
</reference>